<protein>
    <recommendedName>
        <fullName evidence="2">SNTX MACPF/CDC-like domain-containing protein</fullName>
    </recommendedName>
</protein>
<sequence>MTDSVAPLPTVSGSPQFLEKGKPSAFQRPTLGHVVCLGELFDERKNQFLGIQLYKDKAFKNTVTITDSKSTDLTLSRSNSIKDKSNVLGINASLSLDVLAGLVTPSGSASYLRAPTTNSQERSWAMALKVRTGERRLRFAELPDSEAVEAVKEGYPDATHFVSAITYGGAVVISMTERSSNLTEERNLRLELEQLKAAISLCKGDAVADAKVNFKSLDDKLDLKVYGDIELDKTPSSAKDVLDIIPHTVDLICGNPRGVGGSAAGANNTEVKGVPIFVTLQPIPAKLQRGAQINLDVIRLKPSVVDQALSIFGKLDDLHNRFTTLVGSTTTHRKFIPQLADRVQVSFDAFDEEYCSEQQSLGQFLRDIQHSDEKRMEVNNESYSFSKAKKLYTTHTTATDTTKLLIHQFPFICLEKSFKHFQNLVHNIGRVPSGVKDQHGDELPSRLSTIDDVRNVPCHQTIIPLFVMTPSLDHDDDNSAVIRFIALLRNHKTIHPRYLVYLEDTSDEKVLPCDAKVFLNLDGPAYFLGRVNTKGHLIWTRDEEDLIRVRPPPQDVLKELKWYKEGLSLKEEGKHQENATTLP</sequence>
<reference evidence="4" key="2">
    <citation type="submission" date="2015-01" db="EMBL/GenBank/DDBJ databases">
        <title>Evolutionary Origins and Diversification of the Mycorrhizal Mutualists.</title>
        <authorList>
            <consortium name="DOE Joint Genome Institute"/>
            <consortium name="Mycorrhizal Genomics Consortium"/>
            <person name="Kohler A."/>
            <person name="Kuo A."/>
            <person name="Nagy L.G."/>
            <person name="Floudas D."/>
            <person name="Copeland A."/>
            <person name="Barry K.W."/>
            <person name="Cichocki N."/>
            <person name="Veneault-Fourrey C."/>
            <person name="LaButti K."/>
            <person name="Lindquist E.A."/>
            <person name="Lipzen A."/>
            <person name="Lundell T."/>
            <person name="Morin E."/>
            <person name="Murat C."/>
            <person name="Riley R."/>
            <person name="Ohm R."/>
            <person name="Sun H."/>
            <person name="Tunlid A."/>
            <person name="Henrissat B."/>
            <person name="Grigoriev I.V."/>
            <person name="Hibbett D.S."/>
            <person name="Martin F."/>
        </authorList>
    </citation>
    <scope>NUCLEOTIDE SEQUENCE [LARGE SCALE GENOMIC DNA]</scope>
    <source>
        <strain evidence="4">Foug A</strain>
    </source>
</reference>
<dbReference type="InterPro" id="IPR056072">
    <property type="entry name" value="SNTX_MACPF/CDC-like_dom"/>
</dbReference>
<dbReference type="HOGENOM" id="CLU_021532_0_0_1"/>
<dbReference type="AlphaFoldDB" id="A0A0C3E6Z8"/>
<accession>A0A0C3E6Z8</accession>
<evidence type="ECO:0000313" key="4">
    <source>
        <dbReference type="Proteomes" id="UP000053989"/>
    </source>
</evidence>
<dbReference type="STRING" id="1036808.A0A0C3E6Z8"/>
<evidence type="ECO:0000313" key="3">
    <source>
        <dbReference type="EMBL" id="KIM63791.1"/>
    </source>
</evidence>
<evidence type="ECO:0000259" key="2">
    <source>
        <dbReference type="Pfam" id="PF24674"/>
    </source>
</evidence>
<feature type="domain" description="SNTX MACPF/CDC-like" evidence="2">
    <location>
        <begin position="26"/>
        <end position="283"/>
    </location>
</feature>
<dbReference type="PANTHER" id="PTHR31594">
    <property type="entry name" value="AIG1-TYPE G DOMAIN-CONTAINING PROTEIN"/>
    <property type="match status" value="1"/>
</dbReference>
<name>A0A0C3E6Z8_9AGAM</name>
<dbReference type="Pfam" id="PF24674">
    <property type="entry name" value="MACPF_SNTX"/>
    <property type="match status" value="1"/>
</dbReference>
<proteinExistence type="predicted"/>
<feature type="region of interest" description="Disordered" evidence="1">
    <location>
        <begin position="1"/>
        <end position="24"/>
    </location>
</feature>
<dbReference type="InParanoid" id="A0A0C3E6Z8"/>
<dbReference type="PANTHER" id="PTHR31594:SF14">
    <property type="entry name" value="FIBRONECTIN TYPE-III DOMAIN-CONTAINING PROTEIN"/>
    <property type="match status" value="1"/>
</dbReference>
<dbReference type="InterPro" id="IPR052090">
    <property type="entry name" value="Cytolytic_pore-forming_toxin"/>
</dbReference>
<dbReference type="OrthoDB" id="2689665at2759"/>
<keyword evidence="4" id="KW-1185">Reference proteome</keyword>
<organism evidence="3 4">
    <name type="scientific">Scleroderma citrinum Foug A</name>
    <dbReference type="NCBI Taxonomy" id="1036808"/>
    <lineage>
        <taxon>Eukaryota</taxon>
        <taxon>Fungi</taxon>
        <taxon>Dikarya</taxon>
        <taxon>Basidiomycota</taxon>
        <taxon>Agaricomycotina</taxon>
        <taxon>Agaricomycetes</taxon>
        <taxon>Agaricomycetidae</taxon>
        <taxon>Boletales</taxon>
        <taxon>Sclerodermatineae</taxon>
        <taxon>Sclerodermataceae</taxon>
        <taxon>Scleroderma</taxon>
    </lineage>
</organism>
<gene>
    <name evidence="3" type="ORF">SCLCIDRAFT_23960</name>
</gene>
<evidence type="ECO:0000256" key="1">
    <source>
        <dbReference type="SAM" id="MobiDB-lite"/>
    </source>
</evidence>
<reference evidence="3 4" key="1">
    <citation type="submission" date="2014-04" db="EMBL/GenBank/DDBJ databases">
        <authorList>
            <consortium name="DOE Joint Genome Institute"/>
            <person name="Kuo A."/>
            <person name="Kohler A."/>
            <person name="Nagy L.G."/>
            <person name="Floudas D."/>
            <person name="Copeland A."/>
            <person name="Barry K.W."/>
            <person name="Cichocki N."/>
            <person name="Veneault-Fourrey C."/>
            <person name="LaButti K."/>
            <person name="Lindquist E.A."/>
            <person name="Lipzen A."/>
            <person name="Lundell T."/>
            <person name="Morin E."/>
            <person name="Murat C."/>
            <person name="Sun H."/>
            <person name="Tunlid A."/>
            <person name="Henrissat B."/>
            <person name="Grigoriev I.V."/>
            <person name="Hibbett D.S."/>
            <person name="Martin F."/>
            <person name="Nordberg H.P."/>
            <person name="Cantor M.N."/>
            <person name="Hua S.X."/>
        </authorList>
    </citation>
    <scope>NUCLEOTIDE SEQUENCE [LARGE SCALE GENOMIC DNA]</scope>
    <source>
        <strain evidence="3 4">Foug A</strain>
    </source>
</reference>
<dbReference type="Proteomes" id="UP000053989">
    <property type="component" value="Unassembled WGS sequence"/>
</dbReference>
<dbReference type="EMBL" id="KN822032">
    <property type="protein sequence ID" value="KIM63791.1"/>
    <property type="molecule type" value="Genomic_DNA"/>
</dbReference>